<organism evidence="1 2">
    <name type="scientific">Auriscalpium vulgare</name>
    <dbReference type="NCBI Taxonomy" id="40419"/>
    <lineage>
        <taxon>Eukaryota</taxon>
        <taxon>Fungi</taxon>
        <taxon>Dikarya</taxon>
        <taxon>Basidiomycota</taxon>
        <taxon>Agaricomycotina</taxon>
        <taxon>Agaricomycetes</taxon>
        <taxon>Russulales</taxon>
        <taxon>Auriscalpiaceae</taxon>
        <taxon>Auriscalpium</taxon>
    </lineage>
</organism>
<dbReference type="EMBL" id="MU276199">
    <property type="protein sequence ID" value="KAI0040402.1"/>
    <property type="molecule type" value="Genomic_DNA"/>
</dbReference>
<accession>A0ACB8R910</accession>
<evidence type="ECO:0000313" key="1">
    <source>
        <dbReference type="EMBL" id="KAI0040402.1"/>
    </source>
</evidence>
<proteinExistence type="predicted"/>
<gene>
    <name evidence="1" type="ORF">FA95DRAFT_1611829</name>
</gene>
<reference evidence="1" key="1">
    <citation type="submission" date="2021-02" db="EMBL/GenBank/DDBJ databases">
        <authorList>
            <consortium name="DOE Joint Genome Institute"/>
            <person name="Ahrendt S."/>
            <person name="Looney B.P."/>
            <person name="Miyauchi S."/>
            <person name="Morin E."/>
            <person name="Drula E."/>
            <person name="Courty P.E."/>
            <person name="Chicoki N."/>
            <person name="Fauchery L."/>
            <person name="Kohler A."/>
            <person name="Kuo A."/>
            <person name="Labutti K."/>
            <person name="Pangilinan J."/>
            <person name="Lipzen A."/>
            <person name="Riley R."/>
            <person name="Andreopoulos W."/>
            <person name="He G."/>
            <person name="Johnson J."/>
            <person name="Barry K.W."/>
            <person name="Grigoriev I.V."/>
            <person name="Nagy L."/>
            <person name="Hibbett D."/>
            <person name="Henrissat B."/>
            <person name="Matheny P.B."/>
            <person name="Labbe J."/>
            <person name="Martin F."/>
        </authorList>
    </citation>
    <scope>NUCLEOTIDE SEQUENCE</scope>
    <source>
        <strain evidence="1">FP105234-sp</strain>
    </source>
</reference>
<dbReference type="Proteomes" id="UP000814033">
    <property type="component" value="Unassembled WGS sequence"/>
</dbReference>
<reference evidence="1" key="2">
    <citation type="journal article" date="2022" name="New Phytol.">
        <title>Evolutionary transition to the ectomycorrhizal habit in the genomes of a hyperdiverse lineage of mushroom-forming fungi.</title>
        <authorList>
            <person name="Looney B."/>
            <person name="Miyauchi S."/>
            <person name="Morin E."/>
            <person name="Drula E."/>
            <person name="Courty P.E."/>
            <person name="Kohler A."/>
            <person name="Kuo A."/>
            <person name="LaButti K."/>
            <person name="Pangilinan J."/>
            <person name="Lipzen A."/>
            <person name="Riley R."/>
            <person name="Andreopoulos W."/>
            <person name="He G."/>
            <person name="Johnson J."/>
            <person name="Nolan M."/>
            <person name="Tritt A."/>
            <person name="Barry K.W."/>
            <person name="Grigoriev I.V."/>
            <person name="Nagy L.G."/>
            <person name="Hibbett D."/>
            <person name="Henrissat B."/>
            <person name="Matheny P.B."/>
            <person name="Labbe J."/>
            <person name="Martin F.M."/>
        </authorList>
    </citation>
    <scope>NUCLEOTIDE SEQUENCE</scope>
    <source>
        <strain evidence="1">FP105234-sp</strain>
    </source>
</reference>
<comment type="caution">
    <text evidence="1">The sequence shown here is derived from an EMBL/GenBank/DDBJ whole genome shotgun (WGS) entry which is preliminary data.</text>
</comment>
<sequence length="187" mass="20839">MSSPFVYHLRAHALPFTATNSWPRRLQLYFCIIDRSALAPLVSPPPITFTLIRTPSRKSTALRLRHRNNSFHTAGWRTVVPEETPAAELNVPGTNAAVRHHPHRKEVQNGDEIRSAGKDAANQSHNAAYEVKVPPMGVAQKRLTRLPIGDDNVHPETMRQGLKSRLQGFKEQEHRLSEGPPGLQGSA</sequence>
<name>A0ACB8R910_9AGAM</name>
<keyword evidence="2" id="KW-1185">Reference proteome</keyword>
<protein>
    <submittedName>
        <fullName evidence="1">Uncharacterized protein</fullName>
    </submittedName>
</protein>
<evidence type="ECO:0000313" key="2">
    <source>
        <dbReference type="Proteomes" id="UP000814033"/>
    </source>
</evidence>